<dbReference type="Proteomes" id="UP001165289">
    <property type="component" value="Unassembled WGS sequence"/>
</dbReference>
<gene>
    <name evidence="1" type="ORF">LOD99_7448</name>
</gene>
<name>A0AAV7JVD5_9METZ</name>
<keyword evidence="2" id="KW-1185">Reference proteome</keyword>
<evidence type="ECO:0000313" key="2">
    <source>
        <dbReference type="Proteomes" id="UP001165289"/>
    </source>
</evidence>
<accession>A0AAV7JVD5</accession>
<organism evidence="1 2">
    <name type="scientific">Oopsacas minuta</name>
    <dbReference type="NCBI Taxonomy" id="111878"/>
    <lineage>
        <taxon>Eukaryota</taxon>
        <taxon>Metazoa</taxon>
        <taxon>Porifera</taxon>
        <taxon>Hexactinellida</taxon>
        <taxon>Hexasterophora</taxon>
        <taxon>Lyssacinosida</taxon>
        <taxon>Leucopsacidae</taxon>
        <taxon>Oopsacas</taxon>
    </lineage>
</organism>
<proteinExistence type="predicted"/>
<protein>
    <submittedName>
        <fullName evidence="1">Uncharacterized protein</fullName>
    </submittedName>
</protein>
<dbReference type="AlphaFoldDB" id="A0AAV7JVD5"/>
<evidence type="ECO:0000313" key="1">
    <source>
        <dbReference type="EMBL" id="KAI6652434.1"/>
    </source>
</evidence>
<dbReference type="EMBL" id="JAKMXF010000299">
    <property type="protein sequence ID" value="KAI6652434.1"/>
    <property type="molecule type" value="Genomic_DNA"/>
</dbReference>
<reference evidence="1 2" key="1">
    <citation type="journal article" date="2023" name="BMC Biol.">
        <title>The compact genome of the sponge Oopsacas minuta (Hexactinellida) is lacking key metazoan core genes.</title>
        <authorList>
            <person name="Santini S."/>
            <person name="Schenkelaars Q."/>
            <person name="Jourda C."/>
            <person name="Duchesne M."/>
            <person name="Belahbib H."/>
            <person name="Rocher C."/>
            <person name="Selva M."/>
            <person name="Riesgo A."/>
            <person name="Vervoort M."/>
            <person name="Leys S.P."/>
            <person name="Kodjabachian L."/>
            <person name="Le Bivic A."/>
            <person name="Borchiellini C."/>
            <person name="Claverie J.M."/>
            <person name="Renard E."/>
        </authorList>
    </citation>
    <scope>NUCLEOTIDE SEQUENCE [LARGE SCALE GENOMIC DNA]</scope>
    <source>
        <strain evidence="1">SPO-2</strain>
    </source>
</reference>
<comment type="caution">
    <text evidence="1">The sequence shown here is derived from an EMBL/GenBank/DDBJ whole genome shotgun (WGS) entry which is preliminary data.</text>
</comment>
<sequence length="111" mass="12374">MNKTKPKKARRECSFNIQWLTNPSNSGWLSKVNFNTARCTVCNVSFTVKYDGIKAITAHRNSEKHNVLIQSGIASCAMSSFFTAENSPEEDLIISAELTMIYHGVWSDASP</sequence>